<dbReference type="InterPro" id="IPR016032">
    <property type="entry name" value="Sig_transdc_resp-reg_C-effctor"/>
</dbReference>
<dbReference type="PROSITE" id="PS00108">
    <property type="entry name" value="PROTEIN_KINASE_ST"/>
    <property type="match status" value="1"/>
</dbReference>
<dbReference type="SMART" id="SM00862">
    <property type="entry name" value="Trans_reg_C"/>
    <property type="match status" value="1"/>
</dbReference>
<dbReference type="Proteomes" id="UP000185161">
    <property type="component" value="Chromosome"/>
</dbReference>
<dbReference type="AlphaFoldDB" id="A0A1L6JFN7"/>
<dbReference type="SUPFAM" id="SSF56112">
    <property type="entry name" value="Protein kinase-like (PK-like)"/>
    <property type="match status" value="1"/>
</dbReference>
<organism evidence="11 13">
    <name type="scientific">Sphingomonas koreensis</name>
    <dbReference type="NCBI Taxonomy" id="93064"/>
    <lineage>
        <taxon>Bacteria</taxon>
        <taxon>Pseudomonadati</taxon>
        <taxon>Pseudomonadota</taxon>
        <taxon>Alphaproteobacteria</taxon>
        <taxon>Sphingomonadales</taxon>
        <taxon>Sphingomonadaceae</taxon>
        <taxon>Sphingomonas</taxon>
    </lineage>
</organism>
<dbReference type="SMART" id="SM00220">
    <property type="entry name" value="S_TKc"/>
    <property type="match status" value="1"/>
</dbReference>
<keyword evidence="3" id="KW-0418">Kinase</keyword>
<evidence type="ECO:0000313" key="12">
    <source>
        <dbReference type="EMBL" id="RSU99502.1"/>
    </source>
</evidence>
<evidence type="ECO:0000256" key="2">
    <source>
        <dbReference type="ARBA" id="ARBA00022741"/>
    </source>
</evidence>
<evidence type="ECO:0000313" key="14">
    <source>
        <dbReference type="Proteomes" id="UP000286681"/>
    </source>
</evidence>
<dbReference type="GO" id="GO:0004672">
    <property type="term" value="F:protein kinase activity"/>
    <property type="evidence" value="ECO:0007669"/>
    <property type="project" value="InterPro"/>
</dbReference>
<gene>
    <name evidence="11" type="ORF">BRX40_00005</name>
    <name evidence="12" type="ORF">CA257_19480</name>
</gene>
<evidence type="ECO:0000256" key="6">
    <source>
        <dbReference type="ARBA" id="ARBA00037982"/>
    </source>
</evidence>
<feature type="DNA-binding region" description="OmpR/PhoB-type" evidence="7">
    <location>
        <begin position="11"/>
        <end position="107"/>
    </location>
</feature>
<dbReference type="OrthoDB" id="9801841at2"/>
<dbReference type="InterPro" id="IPR011009">
    <property type="entry name" value="Kinase-like_dom_sf"/>
</dbReference>
<dbReference type="PROSITE" id="PS51755">
    <property type="entry name" value="OMPR_PHOB"/>
    <property type="match status" value="1"/>
</dbReference>
<keyword evidence="5 7" id="KW-0238">DNA-binding</keyword>
<dbReference type="InterPro" id="IPR008271">
    <property type="entry name" value="Ser/Thr_kinase_AS"/>
</dbReference>
<dbReference type="GeneID" id="44130938"/>
<dbReference type="GO" id="GO:0000160">
    <property type="term" value="P:phosphorelay signal transduction system"/>
    <property type="evidence" value="ECO:0007669"/>
    <property type="project" value="InterPro"/>
</dbReference>
<protein>
    <submittedName>
        <fullName evidence="11">Uncharacterized protein</fullName>
    </submittedName>
</protein>
<dbReference type="EMBL" id="CP018820">
    <property type="protein sequence ID" value="APR54708.1"/>
    <property type="molecule type" value="Genomic_DNA"/>
</dbReference>
<evidence type="ECO:0000256" key="4">
    <source>
        <dbReference type="ARBA" id="ARBA00022840"/>
    </source>
</evidence>
<proteinExistence type="inferred from homology"/>
<evidence type="ECO:0000256" key="5">
    <source>
        <dbReference type="ARBA" id="ARBA00023125"/>
    </source>
</evidence>
<feature type="domain" description="Protein kinase" evidence="9">
    <location>
        <begin position="136"/>
        <end position="416"/>
    </location>
</feature>
<reference evidence="12 14" key="3">
    <citation type="submission" date="2018-07" db="EMBL/GenBank/DDBJ databases">
        <title>Genomic and Epidemiologic Investigation of an Indolent Hospital Outbreak.</title>
        <authorList>
            <person name="Johnson R.C."/>
            <person name="Deming C."/>
            <person name="Conlan S."/>
            <person name="Zellmer C.J."/>
            <person name="Michelin A.V."/>
            <person name="Lee-Lin S."/>
            <person name="Thomas P.J."/>
            <person name="Park M."/>
            <person name="Weingarten R.A."/>
            <person name="Less J."/>
            <person name="Dekker J.P."/>
            <person name="Frank K.M."/>
            <person name="Musser K.A."/>
            <person name="Mcquiston J.R."/>
            <person name="Henderson D.K."/>
            <person name="Lau A.F."/>
            <person name="Palmore T.N."/>
            <person name="Segre J.A."/>
        </authorList>
    </citation>
    <scope>NUCLEOTIDE SEQUENCE [LARGE SCALE GENOMIC DNA]</scope>
    <source>
        <strain evidence="12 14">SK-NIH.Env10_0317</strain>
    </source>
</reference>
<keyword evidence="4" id="KW-0067">ATP-binding</keyword>
<evidence type="ECO:0000256" key="3">
    <source>
        <dbReference type="ARBA" id="ARBA00022777"/>
    </source>
</evidence>
<feature type="coiled-coil region" evidence="8">
    <location>
        <begin position="389"/>
        <end position="427"/>
    </location>
</feature>
<evidence type="ECO:0000259" key="9">
    <source>
        <dbReference type="PROSITE" id="PS50011"/>
    </source>
</evidence>
<dbReference type="GO" id="GO:0005737">
    <property type="term" value="C:cytoplasm"/>
    <property type="evidence" value="ECO:0007669"/>
    <property type="project" value="TreeGrafter"/>
</dbReference>
<feature type="domain" description="OmpR/PhoB-type" evidence="10">
    <location>
        <begin position="11"/>
        <end position="107"/>
    </location>
</feature>
<dbReference type="Proteomes" id="UP000286681">
    <property type="component" value="Unassembled WGS sequence"/>
</dbReference>
<dbReference type="Gene3D" id="1.10.10.10">
    <property type="entry name" value="Winged helix-like DNA-binding domain superfamily/Winged helix DNA-binding domain"/>
    <property type="match status" value="1"/>
</dbReference>
<sequence length="905" mass="98301">MHAGSSTRRRRRLWRFAGAEFDEASWALRIGGAAVPLEGKPLEVLHELLLRAGEVVTKEEILDAVWPGVTVVEGSLPTAISKLRKALGERQDNVIETVPRIGYRLTCQVRIEGIDSPLAPRFTFAPGDTVPGRSQWKLERVLGDTGSLDVWLARHAKTGEQRVFKFADAPDRLRALKREAALARILFAGLGKAAPLPALLEWNFDASPYFLEYAYGGRDLLAWASEAGGLPAIALEERLHVAERICRAVADIHGLGVLHKDLKPANILISEGEQGPVIKLADFGSGRLLDDAVLTSFRITDPGSLDADLGKDEPRSGTLAYRAPELVGDAIPTVKSDVYALGLILYQLTIGDFLGSLAPGWEAQVEDPLLRGDIGLAAEGTPERRLASAAELAERIERLDVRRQAAAEEAERAAFVAEQKREAERRRVRQPWVRAAAASLVAGFAATSALAVYAWSQRDRAIAARELADTGYSFIAEDVLASPDPAKSGADETVIDAVKRASRNIDQRFSASPAVAARLHLAVARAFHQRGDPDTARAEYEIADRLFGEAGEATSDDAVIARLGRVHMEATSGQPARLEEAGRLLERERASLGARGNTARTGFALAQAEGAYGYMADIALAERAFRRAIAIGEAEAEIPTTQLLKVKSSLVLTLMRLGRAKEAEPIARTLIDQSERLRGADHPDTLVTRQHWLNSLSMVGEHEAALRGSAPLLLAMEKRFGPAHRFTLGLRSTRFESYAALGRYDAAAREAEQVWRGASAQTGPQSHQALVGQADYASALCRTAQRARAATVAADALERVRQAFGPDYPLTHVIRYFTAECLLANLRYAEAGRLLEDVNRQKLVELTGQPGYAAGVDLGLAEVALARGDRARASSLLATAQVQLEKTDDPFTRDRIVRLRGQLDQ</sequence>
<dbReference type="GO" id="GO:0003677">
    <property type="term" value="F:DNA binding"/>
    <property type="evidence" value="ECO:0007669"/>
    <property type="project" value="UniProtKB-UniRule"/>
</dbReference>
<dbReference type="GO" id="GO:0006355">
    <property type="term" value="P:regulation of DNA-templated transcription"/>
    <property type="evidence" value="ECO:0007669"/>
    <property type="project" value="InterPro"/>
</dbReference>
<dbReference type="KEGG" id="skr:BRX40_00005"/>
<keyword evidence="2" id="KW-0547">Nucleotide-binding</keyword>
<evidence type="ECO:0000256" key="7">
    <source>
        <dbReference type="PROSITE-ProRule" id="PRU01091"/>
    </source>
</evidence>
<dbReference type="InterPro" id="IPR036388">
    <property type="entry name" value="WH-like_DNA-bd_sf"/>
</dbReference>
<dbReference type="PANTHER" id="PTHR11042">
    <property type="entry name" value="EUKARYOTIC TRANSLATION INITIATION FACTOR 2-ALPHA KINASE EIF2-ALPHA KINASE -RELATED"/>
    <property type="match status" value="1"/>
</dbReference>
<dbReference type="STRING" id="93064.BRX40_00005"/>
<comment type="similarity">
    <text evidence="6">Belongs to the protein kinase superfamily. Ser/Thr protein kinase family. GCN2 subfamily.</text>
</comment>
<dbReference type="InterPro" id="IPR050339">
    <property type="entry name" value="CC_SR_Kinase"/>
</dbReference>
<dbReference type="CDD" id="cd00383">
    <property type="entry name" value="trans_reg_C"/>
    <property type="match status" value="1"/>
</dbReference>
<dbReference type="InterPro" id="IPR011990">
    <property type="entry name" value="TPR-like_helical_dom_sf"/>
</dbReference>
<keyword evidence="8" id="KW-0175">Coiled coil</keyword>
<dbReference type="InterPro" id="IPR000719">
    <property type="entry name" value="Prot_kinase_dom"/>
</dbReference>
<evidence type="ECO:0000256" key="8">
    <source>
        <dbReference type="SAM" id="Coils"/>
    </source>
</evidence>
<reference evidence="11" key="1">
    <citation type="submission" date="2016-12" db="EMBL/GenBank/DDBJ databases">
        <title>Whole genome sequencing of Sphingomonas koreensis.</title>
        <authorList>
            <person name="Conlan S."/>
            <person name="Thomas P.J."/>
            <person name="Mullikin J."/>
            <person name="Palmore T.N."/>
            <person name="Frank K.M."/>
            <person name="Segre J.A."/>
        </authorList>
    </citation>
    <scope>NUCLEOTIDE SEQUENCE</scope>
    <source>
        <strain evidence="11">ABOJV</strain>
    </source>
</reference>
<dbReference type="Pfam" id="PF00069">
    <property type="entry name" value="Pkinase"/>
    <property type="match status" value="1"/>
</dbReference>
<dbReference type="InterPro" id="IPR001867">
    <property type="entry name" value="OmpR/PhoB-type_DNA-bd"/>
</dbReference>
<dbReference type="Gene3D" id="1.10.510.10">
    <property type="entry name" value="Transferase(Phosphotransferase) domain 1"/>
    <property type="match status" value="1"/>
</dbReference>
<accession>A0A1L6JFN7</accession>
<dbReference type="RefSeq" id="WP_075152963.1">
    <property type="nucleotide sequence ID" value="NZ_CP018820.1"/>
</dbReference>
<evidence type="ECO:0000313" key="11">
    <source>
        <dbReference type="EMBL" id="APR54708.1"/>
    </source>
</evidence>
<reference evidence="13" key="2">
    <citation type="submission" date="2016-12" db="EMBL/GenBank/DDBJ databases">
        <title>Whole genome sequencing of Sphingomonas sp. ABOJV.</title>
        <authorList>
            <person name="Conlan S."/>
            <person name="Thomas P.J."/>
            <person name="Mullikin J."/>
            <person name="Palmore T.N."/>
            <person name="Frank K.M."/>
            <person name="Segre J.A."/>
        </authorList>
    </citation>
    <scope>NUCLEOTIDE SEQUENCE [LARGE SCALE GENOMIC DNA]</scope>
    <source>
        <strain evidence="13">ABOJV</strain>
    </source>
</reference>
<keyword evidence="13" id="KW-1185">Reference proteome</keyword>
<evidence type="ECO:0000313" key="13">
    <source>
        <dbReference type="Proteomes" id="UP000185161"/>
    </source>
</evidence>
<evidence type="ECO:0000259" key="10">
    <source>
        <dbReference type="PROSITE" id="PS51755"/>
    </source>
</evidence>
<evidence type="ECO:0000256" key="1">
    <source>
        <dbReference type="ARBA" id="ARBA00022679"/>
    </source>
</evidence>
<name>A0A1L6JFN7_9SPHN</name>
<dbReference type="GO" id="GO:0005524">
    <property type="term" value="F:ATP binding"/>
    <property type="evidence" value="ECO:0007669"/>
    <property type="project" value="UniProtKB-KW"/>
</dbReference>
<dbReference type="EMBL" id="QQWO01000021">
    <property type="protein sequence ID" value="RSU99502.1"/>
    <property type="molecule type" value="Genomic_DNA"/>
</dbReference>
<keyword evidence="1" id="KW-0808">Transferase</keyword>
<dbReference type="Gene3D" id="1.25.40.10">
    <property type="entry name" value="Tetratricopeptide repeat domain"/>
    <property type="match status" value="2"/>
</dbReference>
<dbReference type="Pfam" id="PF00486">
    <property type="entry name" value="Trans_reg_C"/>
    <property type="match status" value="1"/>
</dbReference>
<dbReference type="SUPFAM" id="SSF46894">
    <property type="entry name" value="C-terminal effector domain of the bipartite response regulators"/>
    <property type="match status" value="1"/>
</dbReference>
<dbReference type="PROSITE" id="PS50011">
    <property type="entry name" value="PROTEIN_KINASE_DOM"/>
    <property type="match status" value="1"/>
</dbReference>